<feature type="region of interest" description="Disordered" evidence="1">
    <location>
        <begin position="113"/>
        <end position="253"/>
    </location>
</feature>
<evidence type="ECO:0000259" key="2">
    <source>
        <dbReference type="Pfam" id="PF10382"/>
    </source>
</evidence>
<reference evidence="3 4" key="1">
    <citation type="submission" date="2016-03" db="EMBL/GenBank/DDBJ databases">
        <title>Comparative genomics of Pseudogymnoascus destructans, the fungus causing white-nose syndrome of bats.</title>
        <authorList>
            <person name="Palmer J.M."/>
            <person name="Drees K.P."/>
            <person name="Foster J.T."/>
            <person name="Lindner D.L."/>
        </authorList>
    </citation>
    <scope>NUCLEOTIDE SEQUENCE [LARGE SCALE GENOMIC DNA]</scope>
    <source>
        <strain evidence="3 4">UAMH 10579</strain>
    </source>
</reference>
<organism evidence="3 4">
    <name type="scientific">Pseudogymnoascus verrucosus</name>
    <dbReference type="NCBI Taxonomy" id="342668"/>
    <lineage>
        <taxon>Eukaryota</taxon>
        <taxon>Fungi</taxon>
        <taxon>Dikarya</taxon>
        <taxon>Ascomycota</taxon>
        <taxon>Pezizomycotina</taxon>
        <taxon>Leotiomycetes</taxon>
        <taxon>Thelebolales</taxon>
        <taxon>Thelebolaceae</taxon>
        <taxon>Pseudogymnoascus</taxon>
    </lineage>
</organism>
<reference evidence="4" key="2">
    <citation type="journal article" date="2018" name="Nat. Commun.">
        <title>Extreme sensitivity to ultraviolet light in the fungal pathogen causing white-nose syndrome of bats.</title>
        <authorList>
            <person name="Palmer J.M."/>
            <person name="Drees K.P."/>
            <person name="Foster J.T."/>
            <person name="Lindner D.L."/>
        </authorList>
    </citation>
    <scope>NUCLEOTIDE SEQUENCE [LARGE SCALE GENOMIC DNA]</scope>
    <source>
        <strain evidence="4">UAMH 10579</strain>
    </source>
</reference>
<dbReference type="RefSeq" id="XP_018133275.1">
    <property type="nucleotide sequence ID" value="XM_018272296.1"/>
</dbReference>
<evidence type="ECO:0000313" key="3">
    <source>
        <dbReference type="EMBL" id="OBT99542.1"/>
    </source>
</evidence>
<feature type="compositionally biased region" description="Basic and acidic residues" evidence="1">
    <location>
        <begin position="589"/>
        <end position="611"/>
    </location>
</feature>
<feature type="region of interest" description="Disordered" evidence="1">
    <location>
        <begin position="307"/>
        <end position="391"/>
    </location>
</feature>
<feature type="compositionally biased region" description="Polar residues" evidence="1">
    <location>
        <begin position="495"/>
        <end position="509"/>
    </location>
</feature>
<gene>
    <name evidence="3" type="ORF">VE01_02792</name>
</gene>
<feature type="compositionally biased region" description="Basic and acidic residues" evidence="1">
    <location>
        <begin position="526"/>
        <end position="540"/>
    </location>
</feature>
<feature type="compositionally biased region" description="Basic and acidic residues" evidence="1">
    <location>
        <begin position="228"/>
        <end position="253"/>
    </location>
</feature>
<feature type="region of interest" description="Disordered" evidence="1">
    <location>
        <begin position="670"/>
        <end position="740"/>
    </location>
</feature>
<dbReference type="PANTHER" id="PTHR28535:SF1">
    <property type="entry name" value="PROTEIN ZGRF1"/>
    <property type="match status" value="1"/>
</dbReference>
<sequence length="870" mass="96607">MASLVQHTPAAPTAIPLTQNTAPVIEFRCLFTSDIRRKQKRWQDGRLKFHTFNKRVMVYDERLNFVGDTHWHDYHIDEGEELELDRAAILVQVADCLGSRDQDLTELLDHRTKQREERAAVRRPSSSPAEVPFDNLRIARQPTGYSKLSQKPLSALLGTPTGHHGRALLPTTSPFEDRQKEQRQERDTQERPSKRRKAESTYSKAGYAQNLTGAMLDLSSTPHSTAPLRREPLWSRTSRRQEGVEGSKEESHEINLVSKEFQEPPRQERRQWQPPEKKVKSGFAQTLTGAVLDLSSTQNTNAFLRHLPPTRNVERGAPSESIHDRGRHQRSRNETVRPNVLQTPVVEKQSKYQVKAKSAGHLDKAPDRNSSVGATKAGQTMSGTAQQQDSVNASDEFAAIDDDFIDMDDIEQACRPQHSPISNNNAVLEGDDGLHAINISPSPEVPPPKEPRRPVPIVPIKASEPDPDVTNGPPETVGSIRLKSRPKRKMLVLNDSRQPQPSPAQTNPRPISPAEDVVPEQSQATKKLDKFHAQQKEQLRSRAVRRKAAVEQDDDVASEADDAFDDIRGFAGKVVDSLPPKPDMSVPKVSKEPPSRQPQSERRAHQDHPTVAEELLPLPTKGTTSRISRRSPEPAPQSSEPAFELLRSVADRLASREGVALETTSIKPYAPMVPETTAETKVPQTRTAEVTAPQTRTADAKVPQTRTSGRRRSEVSPIATNTLTATTSSPKDLPVDAPPKRTQITKPQLLKTSKTARSKIVVGWVGAPKEPVVIQTLPVQVPQRREVSDVSWGMGGMAQHRVAAQDVETPRFVSAKAQPLEDVSLRRRPPIARKSAGKVAESGVPPVRSDSGPWSREAFDLFDWRPDEIG</sequence>
<feature type="compositionally biased region" description="Polar residues" evidence="1">
    <location>
        <begin position="368"/>
        <end position="391"/>
    </location>
</feature>
<dbReference type="GO" id="GO:0005634">
    <property type="term" value="C:nucleus"/>
    <property type="evidence" value="ECO:0007669"/>
    <property type="project" value="TreeGrafter"/>
</dbReference>
<name>A0A1B8GUL9_9PEZI</name>
<feature type="domain" description="5'-3' DNA helicase ZGRF1-like N-terminal" evidence="2">
    <location>
        <begin position="24"/>
        <end position="104"/>
    </location>
</feature>
<protein>
    <recommendedName>
        <fullName evidence="2">5'-3' DNA helicase ZGRF1-like N-terminal domain-containing protein</fullName>
    </recommendedName>
</protein>
<dbReference type="InterPro" id="IPR052800">
    <property type="entry name" value="DNA_Repair_Helicase_ZGRF1"/>
</dbReference>
<feature type="compositionally biased region" description="Polar residues" evidence="1">
    <location>
        <begin position="677"/>
        <end position="697"/>
    </location>
</feature>
<keyword evidence="4" id="KW-1185">Reference proteome</keyword>
<feature type="compositionally biased region" description="Polar residues" evidence="1">
    <location>
        <begin position="143"/>
        <end position="152"/>
    </location>
</feature>
<proteinExistence type="predicted"/>
<accession>A0A1B8GUL9</accession>
<dbReference type="GeneID" id="28836178"/>
<dbReference type="EMBL" id="KV460212">
    <property type="protein sequence ID" value="OBT99542.1"/>
    <property type="molecule type" value="Genomic_DNA"/>
</dbReference>
<evidence type="ECO:0000256" key="1">
    <source>
        <dbReference type="SAM" id="MobiDB-lite"/>
    </source>
</evidence>
<feature type="region of interest" description="Disordered" evidence="1">
    <location>
        <begin position="415"/>
        <end position="642"/>
    </location>
</feature>
<dbReference type="STRING" id="342668.A0A1B8GUL9"/>
<evidence type="ECO:0000313" key="4">
    <source>
        <dbReference type="Proteomes" id="UP000091956"/>
    </source>
</evidence>
<dbReference type="Pfam" id="PF10382">
    <property type="entry name" value="ZGRF1-like_N"/>
    <property type="match status" value="1"/>
</dbReference>
<dbReference type="AlphaFoldDB" id="A0A1B8GUL9"/>
<feature type="compositionally biased region" description="Acidic residues" evidence="1">
    <location>
        <begin position="551"/>
        <end position="564"/>
    </location>
</feature>
<dbReference type="GO" id="GO:0006302">
    <property type="term" value="P:double-strand break repair"/>
    <property type="evidence" value="ECO:0007669"/>
    <property type="project" value="TreeGrafter"/>
</dbReference>
<dbReference type="PANTHER" id="PTHR28535">
    <property type="entry name" value="ZINC FINGER GRF-TYPE CONTAINING 1"/>
    <property type="match status" value="1"/>
</dbReference>
<dbReference type="OrthoDB" id="6513042at2759"/>
<dbReference type="InterPro" id="IPR018838">
    <property type="entry name" value="ZGRF1-like_N"/>
</dbReference>
<dbReference type="GO" id="GO:0035861">
    <property type="term" value="C:site of double-strand break"/>
    <property type="evidence" value="ECO:0007669"/>
    <property type="project" value="TreeGrafter"/>
</dbReference>
<feature type="compositionally biased region" description="Basic and acidic residues" evidence="1">
    <location>
        <begin position="175"/>
        <end position="192"/>
    </location>
</feature>
<dbReference type="Proteomes" id="UP000091956">
    <property type="component" value="Unassembled WGS sequence"/>
</dbReference>
<feature type="compositionally biased region" description="Polar residues" evidence="1">
    <location>
        <begin position="718"/>
        <end position="730"/>
    </location>
</feature>
<feature type="region of interest" description="Disordered" evidence="1">
    <location>
        <begin position="824"/>
        <end position="852"/>
    </location>
</feature>